<keyword evidence="2" id="KW-1133">Transmembrane helix</keyword>
<keyword evidence="2" id="KW-0812">Transmembrane</keyword>
<feature type="transmembrane region" description="Helical" evidence="2">
    <location>
        <begin position="323"/>
        <end position="340"/>
    </location>
</feature>
<dbReference type="Gene3D" id="1.20.1250.20">
    <property type="entry name" value="MFS general substrate transporter like domains"/>
    <property type="match status" value="2"/>
</dbReference>
<evidence type="ECO:0000256" key="1">
    <source>
        <dbReference type="SAM" id="MobiDB-lite"/>
    </source>
</evidence>
<feature type="transmembrane region" description="Helical" evidence="2">
    <location>
        <begin position="164"/>
        <end position="184"/>
    </location>
</feature>
<feature type="transmembrane region" description="Helical" evidence="2">
    <location>
        <begin position="409"/>
        <end position="430"/>
    </location>
</feature>
<dbReference type="InterPro" id="IPR050327">
    <property type="entry name" value="Proton-linked_MCT"/>
</dbReference>
<keyword evidence="4" id="KW-1185">Reference proteome</keyword>
<dbReference type="PANTHER" id="PTHR11360">
    <property type="entry name" value="MONOCARBOXYLATE TRANSPORTER"/>
    <property type="match status" value="1"/>
</dbReference>
<protein>
    <submittedName>
        <fullName evidence="3">MFS transporter</fullName>
    </submittedName>
</protein>
<dbReference type="InterPro" id="IPR036259">
    <property type="entry name" value="MFS_trans_sf"/>
</dbReference>
<dbReference type="RefSeq" id="WP_242162925.1">
    <property type="nucleotide sequence ID" value="NZ_JAJMLW010000001.1"/>
</dbReference>
<dbReference type="InterPro" id="IPR011701">
    <property type="entry name" value="MFS"/>
</dbReference>
<organism evidence="3 4">
    <name type="scientific">Adlercreutzia faecimuris</name>
    <dbReference type="NCBI Taxonomy" id="2897341"/>
    <lineage>
        <taxon>Bacteria</taxon>
        <taxon>Bacillati</taxon>
        <taxon>Actinomycetota</taxon>
        <taxon>Coriobacteriia</taxon>
        <taxon>Eggerthellales</taxon>
        <taxon>Eggerthellaceae</taxon>
        <taxon>Adlercreutzia</taxon>
    </lineage>
</organism>
<feature type="transmembrane region" description="Helical" evidence="2">
    <location>
        <begin position="289"/>
        <end position="311"/>
    </location>
</feature>
<proteinExistence type="predicted"/>
<keyword evidence="2" id="KW-0472">Membrane</keyword>
<comment type="caution">
    <text evidence="3">The sequence shown here is derived from an EMBL/GenBank/DDBJ whole genome shotgun (WGS) entry which is preliminary data.</text>
</comment>
<evidence type="ECO:0000256" key="2">
    <source>
        <dbReference type="SAM" id="Phobius"/>
    </source>
</evidence>
<reference evidence="3" key="1">
    <citation type="submission" date="2021-11" db="EMBL/GenBank/DDBJ databases">
        <title>A Novel Adlercreutzia Species, isolated from a Allomyrina dichotoma larva feces.</title>
        <authorList>
            <person name="Suh M.K."/>
        </authorList>
    </citation>
    <scope>NUCLEOTIDE SEQUENCE</scope>
    <source>
        <strain evidence="3">JBNU-10</strain>
    </source>
</reference>
<accession>A0ABS9WE85</accession>
<feature type="transmembrane region" description="Helical" evidence="2">
    <location>
        <begin position="134"/>
        <end position="158"/>
    </location>
</feature>
<feature type="compositionally biased region" description="Low complexity" evidence="1">
    <location>
        <begin position="217"/>
        <end position="229"/>
    </location>
</feature>
<evidence type="ECO:0000313" key="3">
    <source>
        <dbReference type="EMBL" id="MCI2241100.1"/>
    </source>
</evidence>
<evidence type="ECO:0000313" key="4">
    <source>
        <dbReference type="Proteomes" id="UP001430755"/>
    </source>
</evidence>
<dbReference type="Pfam" id="PF07690">
    <property type="entry name" value="MFS_1"/>
    <property type="match status" value="1"/>
</dbReference>
<feature type="transmembrane region" description="Helical" evidence="2">
    <location>
        <begin position="106"/>
        <end position="127"/>
    </location>
</feature>
<feature type="transmembrane region" description="Helical" evidence="2">
    <location>
        <begin position="48"/>
        <end position="68"/>
    </location>
</feature>
<dbReference type="EMBL" id="JAJMLW010000001">
    <property type="protein sequence ID" value="MCI2241100.1"/>
    <property type="molecule type" value="Genomic_DNA"/>
</dbReference>
<name>A0ABS9WE85_9ACTN</name>
<feature type="transmembrane region" description="Helical" evidence="2">
    <location>
        <begin position="75"/>
        <end position="94"/>
    </location>
</feature>
<feature type="transmembrane region" description="Helical" evidence="2">
    <location>
        <begin position="379"/>
        <end position="397"/>
    </location>
</feature>
<dbReference type="SUPFAM" id="SSF103473">
    <property type="entry name" value="MFS general substrate transporter"/>
    <property type="match status" value="1"/>
</dbReference>
<feature type="transmembrane region" description="Helical" evidence="2">
    <location>
        <begin position="346"/>
        <end position="367"/>
    </location>
</feature>
<sequence>MRRHYRHIIAACCFCILFINQGLPATSFNVFQSYLVALPGVGDVGGSLVLTTRAGVSLVAIFFVSTFYRRFSLRVGVAIATLFTAAGFGVYAAASNLALLCLGSVLTGIGYGFGGVVATTMLIGNWYRGHIGTIAGVVGMGSGAASMVMPVASAAVIARWGLSAAFLAEALLALGLGAVVVALLRSKPQDVGLRPASEDAPAGAPVAPGATAPGATAVSAAPNAGATPSTPAPAHPAHPARVQVGAVTLPRSDKRLMLAAMVLMGAVAILGNGYFSVLLTSSGIGLETAALLTAILGGALTAGKFVCGWVFDQLGARSGSLGFFTLLIVGLVLCALVGPGGATDGFFAALFLGTGVALATTGVSVWTLELSAPRDRLQLVRDFQVAYAFGGFAFNLMPGALAGATGSYAISYALFAGAALACALIVSVVYKRHDRLVAESASSRPD</sequence>
<feature type="region of interest" description="Disordered" evidence="1">
    <location>
        <begin position="217"/>
        <end position="237"/>
    </location>
</feature>
<feature type="transmembrane region" description="Helical" evidence="2">
    <location>
        <begin position="256"/>
        <end position="277"/>
    </location>
</feature>
<dbReference type="Proteomes" id="UP001430755">
    <property type="component" value="Unassembled WGS sequence"/>
</dbReference>
<gene>
    <name evidence="3" type="ORF">LPT13_01880</name>
</gene>